<gene>
    <name evidence="1" type="ORF">EAF64_08640</name>
</gene>
<dbReference type="Gene3D" id="2.30.110.10">
    <property type="entry name" value="Electron Transport, Fmn-binding Protein, Chain A"/>
    <property type="match status" value="1"/>
</dbReference>
<dbReference type="AlphaFoldDB" id="A0A498L191"/>
<organism evidence="1 2">
    <name type="scientific">Halorientalis pallida</name>
    <dbReference type="NCBI Taxonomy" id="2479928"/>
    <lineage>
        <taxon>Archaea</taxon>
        <taxon>Methanobacteriati</taxon>
        <taxon>Methanobacteriota</taxon>
        <taxon>Stenosarchaea group</taxon>
        <taxon>Halobacteria</taxon>
        <taxon>Halobacteriales</taxon>
        <taxon>Haloarculaceae</taxon>
        <taxon>Halorientalis</taxon>
    </lineage>
</organism>
<keyword evidence="2" id="KW-1185">Reference proteome</keyword>
<accession>A0A498L191</accession>
<dbReference type="Proteomes" id="UP000289691">
    <property type="component" value="Unassembled WGS sequence"/>
</dbReference>
<dbReference type="Pfam" id="PF12900">
    <property type="entry name" value="Pyridox_ox_2"/>
    <property type="match status" value="1"/>
</dbReference>
<evidence type="ECO:0000313" key="2">
    <source>
        <dbReference type="Proteomes" id="UP000289691"/>
    </source>
</evidence>
<protein>
    <submittedName>
        <fullName evidence="1">Pyridoxamine 5'-phosphate oxidase family protein</fullName>
    </submittedName>
</protein>
<dbReference type="SUPFAM" id="SSF50475">
    <property type="entry name" value="FMN-binding split barrel"/>
    <property type="match status" value="1"/>
</dbReference>
<name>A0A498L191_9EURY</name>
<proteinExistence type="predicted"/>
<dbReference type="OrthoDB" id="953at2157"/>
<evidence type="ECO:0000313" key="1">
    <source>
        <dbReference type="EMBL" id="RXK50603.1"/>
    </source>
</evidence>
<reference evidence="1 2" key="1">
    <citation type="submission" date="2019-01" db="EMBL/GenBank/DDBJ databases">
        <title>Halorientalis sp. F13-25 a new haloarchaeum isolated from hypersaline water.</title>
        <authorList>
            <person name="Ana D.-V."/>
            <person name="Cristina S.-P."/>
            <person name="Antonio V."/>
        </authorList>
    </citation>
    <scope>NUCLEOTIDE SEQUENCE [LARGE SCALE GENOMIC DNA]</scope>
    <source>
        <strain evidence="1 2">F13-25</strain>
    </source>
</reference>
<sequence>MSAIRTVELAGDARDEFLGTGGTGVLSFAVETGAPYSVPVSYGYDATDGTVYFRLGFVGDGRKAELVEDEPPVSFVTYGERGGQWHSVVVTGRLEEITEPEIGSAAAEGLQRVDIPLVDVFERDPEEVQFRFFRLDADSVTGRREAPSER</sequence>
<dbReference type="InterPro" id="IPR024747">
    <property type="entry name" value="Pyridox_Oxase-rel"/>
</dbReference>
<dbReference type="EMBL" id="RDFA01000002">
    <property type="protein sequence ID" value="RXK50603.1"/>
    <property type="molecule type" value="Genomic_DNA"/>
</dbReference>
<comment type="caution">
    <text evidence="1">The sequence shown here is derived from an EMBL/GenBank/DDBJ whole genome shotgun (WGS) entry which is preliminary data.</text>
</comment>
<dbReference type="RefSeq" id="WP_129068563.1">
    <property type="nucleotide sequence ID" value="NZ_RDFA01000002.1"/>
</dbReference>
<dbReference type="InterPro" id="IPR012349">
    <property type="entry name" value="Split_barrel_FMN-bd"/>
</dbReference>